<dbReference type="RefSeq" id="WP_209670341.1">
    <property type="nucleotide sequence ID" value="NZ_JAGGMS010000001.1"/>
</dbReference>
<name>A0ABS4Q5I3_9PSEU</name>
<comment type="caution">
    <text evidence="2">The sequence shown here is derived from an EMBL/GenBank/DDBJ whole genome shotgun (WGS) entry which is preliminary data.</text>
</comment>
<keyword evidence="2" id="KW-0131">Cell cycle</keyword>
<proteinExistence type="predicted"/>
<dbReference type="EMBL" id="JAGGMS010000001">
    <property type="protein sequence ID" value="MBP2186936.1"/>
    <property type="molecule type" value="Genomic_DNA"/>
</dbReference>
<keyword evidence="1" id="KW-0175">Coiled coil</keyword>
<gene>
    <name evidence="2" type="ORF">JOM49_008462</name>
</gene>
<feature type="coiled-coil region" evidence="1">
    <location>
        <begin position="126"/>
        <end position="161"/>
    </location>
</feature>
<evidence type="ECO:0000313" key="2">
    <source>
        <dbReference type="EMBL" id="MBP2186936.1"/>
    </source>
</evidence>
<dbReference type="Proteomes" id="UP000741013">
    <property type="component" value="Unassembled WGS sequence"/>
</dbReference>
<dbReference type="GO" id="GO:0051301">
    <property type="term" value="P:cell division"/>
    <property type="evidence" value="ECO:0007669"/>
    <property type="project" value="UniProtKB-KW"/>
</dbReference>
<evidence type="ECO:0000313" key="3">
    <source>
        <dbReference type="Proteomes" id="UP000741013"/>
    </source>
</evidence>
<accession>A0ABS4Q5I3</accession>
<sequence>MAENPNFGVVWRGYHRGQVEQCLDELRAELAEAKSGHEAVVSQVEDLEKQIAVLLEDNQELQAALDRVCLAPIEADGLTERLRHMMELARLEATEIKATAHAQRVRDEKRRKQAEQDFELAMSARRREALREIEAQKAEAAAEAERVLAEARERSDEAESVRAHILSQLEAANKVLEEDRVAAES</sequence>
<reference evidence="2 3" key="1">
    <citation type="submission" date="2021-03" db="EMBL/GenBank/DDBJ databases">
        <title>Sequencing the genomes of 1000 actinobacteria strains.</title>
        <authorList>
            <person name="Klenk H.-P."/>
        </authorList>
    </citation>
    <scope>NUCLEOTIDE SEQUENCE [LARGE SCALE GENOMIC DNA]</scope>
    <source>
        <strain evidence="2 3">DSM 45510</strain>
    </source>
</reference>
<evidence type="ECO:0000256" key="1">
    <source>
        <dbReference type="SAM" id="Coils"/>
    </source>
</evidence>
<keyword evidence="3" id="KW-1185">Reference proteome</keyword>
<protein>
    <submittedName>
        <fullName evidence="2">Cell division septum initiation protein DivIVA</fullName>
    </submittedName>
</protein>
<keyword evidence="2" id="KW-0132">Cell division</keyword>
<organism evidence="2 3">
    <name type="scientific">Amycolatopsis magusensis</name>
    <dbReference type="NCBI Taxonomy" id="882444"/>
    <lineage>
        <taxon>Bacteria</taxon>
        <taxon>Bacillati</taxon>
        <taxon>Actinomycetota</taxon>
        <taxon>Actinomycetes</taxon>
        <taxon>Pseudonocardiales</taxon>
        <taxon>Pseudonocardiaceae</taxon>
        <taxon>Amycolatopsis</taxon>
    </lineage>
</organism>
<feature type="coiled-coil region" evidence="1">
    <location>
        <begin position="23"/>
        <end position="64"/>
    </location>
</feature>